<dbReference type="Gene3D" id="3.30.2310.20">
    <property type="entry name" value="RelE-like"/>
    <property type="match status" value="1"/>
</dbReference>
<dbReference type="PANTHER" id="PTHR33755">
    <property type="entry name" value="TOXIN PARE1-RELATED"/>
    <property type="match status" value="1"/>
</dbReference>
<evidence type="ECO:0000313" key="4">
    <source>
        <dbReference type="Proteomes" id="UP001155840"/>
    </source>
</evidence>
<dbReference type="InterPro" id="IPR051803">
    <property type="entry name" value="TA_system_RelE-like_toxin"/>
</dbReference>
<dbReference type="Proteomes" id="UP001155840">
    <property type="component" value="Unassembled WGS sequence"/>
</dbReference>
<dbReference type="InterPro" id="IPR007712">
    <property type="entry name" value="RelE/ParE_toxin"/>
</dbReference>
<accession>A0AA43ZBH1</accession>
<comment type="similarity">
    <text evidence="1">Belongs to the RelE toxin family.</text>
</comment>
<dbReference type="RefSeq" id="WP_167126816.1">
    <property type="nucleotide sequence ID" value="NZ_JAANCM010000001.1"/>
</dbReference>
<sequence>MKVVLTDEAIADLIAIGRYINADNPLRAATFVAELENKCQRIGTMPNAFPLIVGREKEGIRRRVHGNYLIFYWVKKNTVEVLHVLNGAMDYEAILFPDE</sequence>
<evidence type="ECO:0000256" key="1">
    <source>
        <dbReference type="ARBA" id="ARBA00006226"/>
    </source>
</evidence>
<name>A0AA43ZBH1_9HYPH</name>
<comment type="caution">
    <text evidence="3">The sequence shown here is derived from an EMBL/GenBank/DDBJ whole genome shotgun (WGS) entry which is preliminary data.</text>
</comment>
<gene>
    <name evidence="3" type="ORF">G8E10_03335</name>
</gene>
<dbReference type="PANTHER" id="PTHR33755:SF6">
    <property type="entry name" value="PLASMID STABILIZATION SYSTEM PROTEIN"/>
    <property type="match status" value="1"/>
</dbReference>
<evidence type="ECO:0000313" key="3">
    <source>
        <dbReference type="EMBL" id="NHT74784.1"/>
    </source>
</evidence>
<protein>
    <submittedName>
        <fullName evidence="3">Type II toxin-antitoxin system RelE/ParE family toxin</fullName>
    </submittedName>
</protein>
<dbReference type="EMBL" id="JAANCM010000001">
    <property type="protein sequence ID" value="NHT74784.1"/>
    <property type="molecule type" value="Genomic_DNA"/>
</dbReference>
<organism evidence="3 4">
    <name type="scientific">Ferranicluibacter rubi</name>
    <dbReference type="NCBI Taxonomy" id="2715133"/>
    <lineage>
        <taxon>Bacteria</taxon>
        <taxon>Pseudomonadati</taxon>
        <taxon>Pseudomonadota</taxon>
        <taxon>Alphaproteobacteria</taxon>
        <taxon>Hyphomicrobiales</taxon>
        <taxon>Rhizobiaceae</taxon>
        <taxon>Ferranicluibacter</taxon>
    </lineage>
</organism>
<dbReference type="AlphaFoldDB" id="A0AA43ZBH1"/>
<dbReference type="InterPro" id="IPR035093">
    <property type="entry name" value="RelE/ParE_toxin_dom_sf"/>
</dbReference>
<keyword evidence="2" id="KW-1277">Toxin-antitoxin system</keyword>
<dbReference type="Pfam" id="PF05016">
    <property type="entry name" value="ParE_toxin"/>
    <property type="match status" value="1"/>
</dbReference>
<reference evidence="3" key="1">
    <citation type="submission" date="2020-03" db="EMBL/GenBank/DDBJ databases">
        <title>Ferranicluibacter endophyticum gen. nov., sp. nov., a new genus isolated from Rubus ulmifolius Schott. stem.</title>
        <authorList>
            <person name="Roca-Couso R."/>
            <person name="Flores-Felix J.D."/>
            <person name="Igual J.M."/>
            <person name="Rivas R."/>
        </authorList>
    </citation>
    <scope>NUCLEOTIDE SEQUENCE</scope>
    <source>
        <strain evidence="3">CRRU44</strain>
    </source>
</reference>
<evidence type="ECO:0000256" key="2">
    <source>
        <dbReference type="ARBA" id="ARBA00022649"/>
    </source>
</evidence>
<proteinExistence type="inferred from homology"/>
<keyword evidence="4" id="KW-1185">Reference proteome</keyword>